<dbReference type="STRING" id="481446.NIT7645_01402"/>
<evidence type="ECO:0000313" key="1">
    <source>
        <dbReference type="EMBL" id="CRL09911.1"/>
    </source>
</evidence>
<gene>
    <name evidence="1" type="ORF">NIT7321_00748</name>
</gene>
<evidence type="ECO:0000313" key="2">
    <source>
        <dbReference type="Proteomes" id="UP000043764"/>
    </source>
</evidence>
<reference evidence="1 2" key="1">
    <citation type="submission" date="2015-05" db="EMBL/GenBank/DDBJ databases">
        <authorList>
            <person name="Rodrigo-Torres Lidia"/>
            <person name="Arahal R.David."/>
        </authorList>
    </citation>
    <scope>NUCLEOTIDE SEQUENCE [LARGE SCALE GENOMIC DNA]</scope>
    <source>
        <strain evidence="1 2">CECT 7321</strain>
    </source>
</reference>
<name>A0A0H5DBW1_9RHOB</name>
<dbReference type="Proteomes" id="UP000043764">
    <property type="component" value="Unassembled WGS sequence"/>
</dbReference>
<dbReference type="EMBL" id="CVRL01000007">
    <property type="protein sequence ID" value="CRL09911.1"/>
    <property type="molecule type" value="Genomic_DNA"/>
</dbReference>
<keyword evidence="2" id="KW-1185">Reference proteome</keyword>
<dbReference type="AlphaFoldDB" id="A0A0H5DBW1"/>
<organism evidence="1 2">
    <name type="scientific">Phaeobacter italicus</name>
    <dbReference type="NCBI Taxonomy" id="481446"/>
    <lineage>
        <taxon>Bacteria</taxon>
        <taxon>Pseudomonadati</taxon>
        <taxon>Pseudomonadota</taxon>
        <taxon>Alphaproteobacteria</taxon>
        <taxon>Rhodobacterales</taxon>
        <taxon>Roseobacteraceae</taxon>
        <taxon>Phaeobacter</taxon>
    </lineage>
</organism>
<accession>A0A0H5DBW1</accession>
<sequence length="67" mass="7160">MAAPRSLLFPIEPRGASILPVFVKDFRQLPISTARTVLHALCQNTPSSLQNAQVQWAGSPASESSLG</sequence>
<protein>
    <submittedName>
        <fullName evidence="1">Uncharacterized protein</fullName>
    </submittedName>
</protein>
<proteinExistence type="predicted"/>